<sequence length="221" mass="24118">MNTGLRPSTSQSGSDSRTEIIDAAARIFMENGLDKVSMRMIAEAVGMSAPSLYHHFASREALVAGIADHAISLYVETVGPTLEGDGSPTEKIATHVEMHLIVEEPRRHLFGIFDHIYRGAVRDPNRRRFAGGDSILAKQSPFSQHRKRLAEVLSLGRQLGEFRFESPQLALACVLGTPKAILQYTGTDEVGSVETMAKFCSMSVIRTLCGPVHDAVVPARE</sequence>
<evidence type="ECO:0000256" key="2">
    <source>
        <dbReference type="ARBA" id="ARBA00023125"/>
    </source>
</evidence>
<dbReference type="InterPro" id="IPR001647">
    <property type="entry name" value="HTH_TetR"/>
</dbReference>
<dbReference type="GO" id="GO:0000976">
    <property type="term" value="F:transcription cis-regulatory region binding"/>
    <property type="evidence" value="ECO:0007669"/>
    <property type="project" value="TreeGrafter"/>
</dbReference>
<dbReference type="GO" id="GO:0003700">
    <property type="term" value="F:DNA-binding transcription factor activity"/>
    <property type="evidence" value="ECO:0007669"/>
    <property type="project" value="TreeGrafter"/>
</dbReference>
<proteinExistence type="predicted"/>
<evidence type="ECO:0000256" key="1">
    <source>
        <dbReference type="ARBA" id="ARBA00023015"/>
    </source>
</evidence>
<dbReference type="InterPro" id="IPR009057">
    <property type="entry name" value="Homeodomain-like_sf"/>
</dbReference>
<evidence type="ECO:0000313" key="7">
    <source>
        <dbReference type="Proteomes" id="UP000248021"/>
    </source>
</evidence>
<name>A0A2V3TWV0_9HYPH</name>
<reference evidence="6 7" key="1">
    <citation type="submission" date="2018-05" db="EMBL/GenBank/DDBJ databases">
        <title>Genomic Encyclopedia of Type Strains, Phase IV (KMG-IV): sequencing the most valuable type-strain genomes for metagenomic binning, comparative biology and taxonomic classification.</title>
        <authorList>
            <person name="Goeker M."/>
        </authorList>
    </citation>
    <scope>NUCLEOTIDE SEQUENCE [LARGE SCALE GENOMIC DNA]</scope>
    <source>
        <strain evidence="6 7">DSM 6462</strain>
    </source>
</reference>
<evidence type="ECO:0000256" key="4">
    <source>
        <dbReference type="PROSITE-ProRule" id="PRU00335"/>
    </source>
</evidence>
<dbReference type="OrthoDB" id="9779746at2"/>
<dbReference type="Gene3D" id="1.10.357.10">
    <property type="entry name" value="Tetracycline Repressor, domain 2"/>
    <property type="match status" value="1"/>
</dbReference>
<keyword evidence="7" id="KW-1185">Reference proteome</keyword>
<accession>A0A2V3TWV0</accession>
<dbReference type="PANTHER" id="PTHR30055:SF234">
    <property type="entry name" value="HTH-TYPE TRANSCRIPTIONAL REGULATOR BETI"/>
    <property type="match status" value="1"/>
</dbReference>
<dbReference type="Pfam" id="PF00440">
    <property type="entry name" value="TetR_N"/>
    <property type="match status" value="1"/>
</dbReference>
<keyword evidence="2 4" id="KW-0238">DNA-binding</keyword>
<evidence type="ECO:0000259" key="5">
    <source>
        <dbReference type="PROSITE" id="PS50977"/>
    </source>
</evidence>
<keyword evidence="3" id="KW-0804">Transcription</keyword>
<dbReference type="SUPFAM" id="SSF46689">
    <property type="entry name" value="Homeodomain-like"/>
    <property type="match status" value="1"/>
</dbReference>
<dbReference type="Proteomes" id="UP000248021">
    <property type="component" value="Unassembled WGS sequence"/>
</dbReference>
<evidence type="ECO:0000256" key="3">
    <source>
        <dbReference type="ARBA" id="ARBA00023163"/>
    </source>
</evidence>
<feature type="domain" description="HTH tetR-type" evidence="5">
    <location>
        <begin position="14"/>
        <end position="74"/>
    </location>
</feature>
<protein>
    <submittedName>
        <fullName evidence="6">TetR family transcriptional regulator</fullName>
    </submittedName>
</protein>
<evidence type="ECO:0000313" key="6">
    <source>
        <dbReference type="EMBL" id="PXW53657.1"/>
    </source>
</evidence>
<dbReference type="PRINTS" id="PR00455">
    <property type="entry name" value="HTHTETR"/>
</dbReference>
<dbReference type="PANTHER" id="PTHR30055">
    <property type="entry name" value="HTH-TYPE TRANSCRIPTIONAL REGULATOR RUTR"/>
    <property type="match status" value="1"/>
</dbReference>
<dbReference type="PROSITE" id="PS50977">
    <property type="entry name" value="HTH_TETR_2"/>
    <property type="match status" value="1"/>
</dbReference>
<dbReference type="RefSeq" id="WP_110377615.1">
    <property type="nucleotide sequence ID" value="NZ_JAHBRY010000001.1"/>
</dbReference>
<dbReference type="InterPro" id="IPR050109">
    <property type="entry name" value="HTH-type_TetR-like_transc_reg"/>
</dbReference>
<dbReference type="EMBL" id="QJJK01000013">
    <property type="protein sequence ID" value="PXW53657.1"/>
    <property type="molecule type" value="Genomic_DNA"/>
</dbReference>
<gene>
    <name evidence="6" type="ORF">C7450_113145</name>
</gene>
<feature type="DNA-binding region" description="H-T-H motif" evidence="4">
    <location>
        <begin position="37"/>
        <end position="56"/>
    </location>
</feature>
<dbReference type="AlphaFoldDB" id="A0A2V3TWV0"/>
<organism evidence="6 7">
    <name type="scientific">Chelatococcus asaccharovorans</name>
    <dbReference type="NCBI Taxonomy" id="28210"/>
    <lineage>
        <taxon>Bacteria</taxon>
        <taxon>Pseudomonadati</taxon>
        <taxon>Pseudomonadota</taxon>
        <taxon>Alphaproteobacteria</taxon>
        <taxon>Hyphomicrobiales</taxon>
        <taxon>Chelatococcaceae</taxon>
        <taxon>Chelatococcus</taxon>
    </lineage>
</organism>
<keyword evidence="1" id="KW-0805">Transcription regulation</keyword>
<comment type="caution">
    <text evidence="6">The sequence shown here is derived from an EMBL/GenBank/DDBJ whole genome shotgun (WGS) entry which is preliminary data.</text>
</comment>